<keyword evidence="6" id="KW-1185">Reference proteome</keyword>
<keyword evidence="3" id="KW-0131">Cell cycle</keyword>
<keyword evidence="2" id="KW-0717">Septation</keyword>
<name>A0ABP8TWD5_9ACTN</name>
<proteinExistence type="predicted"/>
<evidence type="ECO:0000313" key="5">
    <source>
        <dbReference type="EMBL" id="GAA4618179.1"/>
    </source>
</evidence>
<gene>
    <name evidence="5" type="ORF">GCM10023195_81530</name>
</gene>
<evidence type="ECO:0000256" key="1">
    <source>
        <dbReference type="ARBA" id="ARBA00022618"/>
    </source>
</evidence>
<protein>
    <recommendedName>
        <fullName evidence="7">Cell division protein SepF</fullName>
    </recommendedName>
</protein>
<organism evidence="5 6">
    <name type="scientific">Actinoallomurus liliacearum</name>
    <dbReference type="NCBI Taxonomy" id="1080073"/>
    <lineage>
        <taxon>Bacteria</taxon>
        <taxon>Bacillati</taxon>
        <taxon>Actinomycetota</taxon>
        <taxon>Actinomycetes</taxon>
        <taxon>Streptosporangiales</taxon>
        <taxon>Thermomonosporaceae</taxon>
        <taxon>Actinoallomurus</taxon>
    </lineage>
</organism>
<dbReference type="PANTHER" id="PTHR35798:SF1">
    <property type="entry name" value="CELL DIVISION PROTEIN SEPF"/>
    <property type="match status" value="1"/>
</dbReference>
<sequence length="169" mass="18692">MIVETVRPRDYNDVRYVGHYFRKGVLVVMDLTAMTDDEARQLVDFSAGLIYGRGGDMERLSHKVFLLIPSTPAEPGTTTGIVKRLRPRDYNEVLHVGHYFREGVPVVMDLTAMTDDEARQLVDFSAGLICARGGDMERLSPKVFLLVPAGPAKPDTAALQPEETSSEPA</sequence>
<evidence type="ECO:0000256" key="4">
    <source>
        <dbReference type="ARBA" id="ARBA00044936"/>
    </source>
</evidence>
<evidence type="ECO:0000313" key="6">
    <source>
        <dbReference type="Proteomes" id="UP001500212"/>
    </source>
</evidence>
<evidence type="ECO:0000256" key="3">
    <source>
        <dbReference type="ARBA" id="ARBA00023306"/>
    </source>
</evidence>
<dbReference type="InterPro" id="IPR038594">
    <property type="entry name" value="SepF-like_sf"/>
</dbReference>
<dbReference type="Proteomes" id="UP001500212">
    <property type="component" value="Unassembled WGS sequence"/>
</dbReference>
<comment type="caution">
    <text evidence="5">The sequence shown here is derived from an EMBL/GenBank/DDBJ whole genome shotgun (WGS) entry which is preliminary data.</text>
</comment>
<dbReference type="PANTHER" id="PTHR35798">
    <property type="entry name" value="CELL DIVISION PROTEIN SEPF"/>
    <property type="match status" value="1"/>
</dbReference>
<keyword evidence="1" id="KW-0132">Cell division</keyword>
<dbReference type="EMBL" id="BAABHJ010000040">
    <property type="protein sequence ID" value="GAA4618179.1"/>
    <property type="molecule type" value="Genomic_DNA"/>
</dbReference>
<dbReference type="InterPro" id="IPR023052">
    <property type="entry name" value="Cell_div_SepF"/>
</dbReference>
<evidence type="ECO:0008006" key="7">
    <source>
        <dbReference type="Google" id="ProtNLM"/>
    </source>
</evidence>
<reference evidence="6" key="1">
    <citation type="journal article" date="2019" name="Int. J. Syst. Evol. Microbiol.">
        <title>The Global Catalogue of Microorganisms (GCM) 10K type strain sequencing project: providing services to taxonomists for standard genome sequencing and annotation.</title>
        <authorList>
            <consortium name="The Broad Institute Genomics Platform"/>
            <consortium name="The Broad Institute Genome Sequencing Center for Infectious Disease"/>
            <person name="Wu L."/>
            <person name="Ma J."/>
        </authorList>
    </citation>
    <scope>NUCLEOTIDE SEQUENCE [LARGE SCALE GENOMIC DNA]</scope>
    <source>
        <strain evidence="6">JCM 17938</strain>
    </source>
</reference>
<accession>A0ABP8TWD5</accession>
<dbReference type="Gene3D" id="3.30.110.150">
    <property type="entry name" value="SepF-like protein"/>
    <property type="match status" value="2"/>
</dbReference>
<evidence type="ECO:0000256" key="2">
    <source>
        <dbReference type="ARBA" id="ARBA00023210"/>
    </source>
</evidence>
<dbReference type="Pfam" id="PF04472">
    <property type="entry name" value="SepF"/>
    <property type="match status" value="2"/>
</dbReference>
<dbReference type="InterPro" id="IPR007561">
    <property type="entry name" value="Cell_div_SepF/SepF-rel"/>
</dbReference>
<comment type="function">
    <text evidence="4">Cell division protein that is part of the divisome complex and is recruited early to the Z-ring. Probably stimulates Z-ring formation, perhaps through the cross-linking of FtsZ protofilaments. Its function overlaps with FtsA.</text>
</comment>